<comment type="similarity">
    <text evidence="2">Belongs to the porin LamB (TC 1.B.3) family.</text>
</comment>
<evidence type="ECO:0000256" key="7">
    <source>
        <dbReference type="ARBA" id="ARBA00023114"/>
    </source>
</evidence>
<keyword evidence="12" id="KW-1185">Reference proteome</keyword>
<dbReference type="InterPro" id="IPR003192">
    <property type="entry name" value="Porin_LamB"/>
</dbReference>
<feature type="chain" id="PRO_5046512482" evidence="10">
    <location>
        <begin position="26"/>
        <end position="443"/>
    </location>
</feature>
<keyword evidence="8" id="KW-0472">Membrane</keyword>
<evidence type="ECO:0000256" key="3">
    <source>
        <dbReference type="ARBA" id="ARBA00022448"/>
    </source>
</evidence>
<dbReference type="PANTHER" id="PTHR38762">
    <property type="entry name" value="CRYPTIC OUTER MEMBRANE PORIN BGLH-RELATED"/>
    <property type="match status" value="1"/>
</dbReference>
<dbReference type="Proteomes" id="UP001310248">
    <property type="component" value="Unassembled WGS sequence"/>
</dbReference>
<organism evidence="11 12">
    <name type="scientific">Agarivorans aestuarii</name>
    <dbReference type="NCBI Taxonomy" id="1563703"/>
    <lineage>
        <taxon>Bacteria</taxon>
        <taxon>Pseudomonadati</taxon>
        <taxon>Pseudomonadota</taxon>
        <taxon>Gammaproteobacteria</taxon>
        <taxon>Alteromonadales</taxon>
        <taxon>Alteromonadaceae</taxon>
        <taxon>Agarivorans</taxon>
    </lineage>
</organism>
<dbReference type="Gene3D" id="2.40.170.10">
    <property type="entry name" value="Porin, LamB type"/>
    <property type="match status" value="1"/>
</dbReference>
<dbReference type="PANTHER" id="PTHR38762:SF1">
    <property type="entry name" value="CRYPTIC OUTER MEMBRANE PORIN BGLH-RELATED"/>
    <property type="match status" value="1"/>
</dbReference>
<name>A0ABU7GAU7_9ALTE</name>
<reference evidence="12" key="1">
    <citation type="submission" date="2023-07" db="EMBL/GenBank/DDBJ databases">
        <title>Draft genome sequence of Agarivorans aestuarii strain ZMCS4, a CAZymes producing bacteria isolated from the marine brown algae Clodostephus spongiosus.</title>
        <authorList>
            <person name="Lorente B."/>
            <person name="Cabral C."/>
            <person name="Frias J."/>
            <person name="Faria J."/>
            <person name="Toubarro D."/>
        </authorList>
    </citation>
    <scope>NUCLEOTIDE SEQUENCE [LARGE SCALE GENOMIC DNA]</scope>
    <source>
        <strain evidence="12">ZMCS4</strain>
    </source>
</reference>
<keyword evidence="10" id="KW-0732">Signal</keyword>
<evidence type="ECO:0000256" key="8">
    <source>
        <dbReference type="ARBA" id="ARBA00023136"/>
    </source>
</evidence>
<dbReference type="InterPro" id="IPR036998">
    <property type="entry name" value="Porin_LamB_sf"/>
</dbReference>
<evidence type="ECO:0000256" key="1">
    <source>
        <dbReference type="ARBA" id="ARBA00004571"/>
    </source>
</evidence>
<feature type="signal peptide" evidence="10">
    <location>
        <begin position="1"/>
        <end position="25"/>
    </location>
</feature>
<protein>
    <submittedName>
        <fullName evidence="11">Carbohydrate porin</fullName>
    </submittedName>
</protein>
<evidence type="ECO:0000256" key="5">
    <source>
        <dbReference type="ARBA" id="ARBA00022692"/>
    </source>
</evidence>
<reference evidence="11 12" key="2">
    <citation type="submission" date="2023-12" db="EMBL/GenBank/DDBJ databases">
        <authorList>
            <consortium name="Cladostephus spongiosus"/>
            <person name="Lorente B."/>
            <person name="Cabral C."/>
            <person name="Frias J."/>
            <person name="Faria J."/>
            <person name="Toubarro D."/>
        </authorList>
    </citation>
    <scope>NUCLEOTIDE SEQUENCE [LARGE SCALE GENOMIC DNA]</scope>
    <source>
        <strain evidence="11 12">ZMCS4</strain>
    </source>
</reference>
<evidence type="ECO:0000256" key="10">
    <source>
        <dbReference type="SAM" id="SignalP"/>
    </source>
</evidence>
<dbReference type="RefSeq" id="WP_329776921.1">
    <property type="nucleotide sequence ID" value="NZ_JAYDYW010000018.1"/>
</dbReference>
<proteinExistence type="inferred from homology"/>
<sequence length="443" mass="47881">MKIKALSVACSLALAASAVSTTVAAEEGFEFHGYFRSGALFTGSTGGNQALYPASKESLGRLGIESDDFYELAFNKTWALDNGQNIAIKTRLGQHNTGEDAFEAQQNYSINGSATGLLEGFVEFEGLTNTGKMWGGQRYYGRDNYIFMTDFFYTDWSGTGLGVQQMELGGGKWDFAYLASNRPDDNGYGSDESAPLHLGHARADYGSWRVELVGKYMADNVSRSDDGNGNITVSEFATNGIEAHVQYTPKDFFWLGNGFSKISVQAGSGLGASSMLGKSFTNYNGYVPGSAGKGPVGMAYVDKGDKSYRALAYGGWFGSSVMIFPSVQAQYDDMDNGNKSLWWSAMARPVFLINSIDNFTIATEFGYTETDVEGSGGNTLFESSQYKATIAPTWVIGTGTGPAPEIRLLASYIDGKTNGQDNTNANGEQKGEFVYGVQADMWW</sequence>
<keyword evidence="7" id="KW-0626">Porin</keyword>
<keyword evidence="6" id="KW-0406">Ion transport</keyword>
<evidence type="ECO:0000256" key="9">
    <source>
        <dbReference type="ARBA" id="ARBA00023237"/>
    </source>
</evidence>
<dbReference type="EMBL" id="JAYDYW010000018">
    <property type="protein sequence ID" value="MEE1676219.1"/>
    <property type="molecule type" value="Genomic_DNA"/>
</dbReference>
<gene>
    <name evidence="11" type="ORF">SNR37_001551</name>
</gene>
<evidence type="ECO:0000256" key="6">
    <source>
        <dbReference type="ARBA" id="ARBA00023065"/>
    </source>
</evidence>
<dbReference type="Pfam" id="PF02264">
    <property type="entry name" value="LamB"/>
    <property type="match status" value="1"/>
</dbReference>
<dbReference type="SUPFAM" id="SSF56935">
    <property type="entry name" value="Porins"/>
    <property type="match status" value="1"/>
</dbReference>
<evidence type="ECO:0000313" key="12">
    <source>
        <dbReference type="Proteomes" id="UP001310248"/>
    </source>
</evidence>
<keyword evidence="3" id="KW-0813">Transport</keyword>
<comment type="caution">
    <text evidence="11">The sequence shown here is derived from an EMBL/GenBank/DDBJ whole genome shotgun (WGS) entry which is preliminary data.</text>
</comment>
<keyword evidence="4" id="KW-1134">Transmembrane beta strand</keyword>
<evidence type="ECO:0000256" key="2">
    <source>
        <dbReference type="ARBA" id="ARBA00007055"/>
    </source>
</evidence>
<keyword evidence="5" id="KW-0812">Transmembrane</keyword>
<accession>A0ABU7GAU7</accession>
<evidence type="ECO:0000313" key="11">
    <source>
        <dbReference type="EMBL" id="MEE1676219.1"/>
    </source>
</evidence>
<comment type="subcellular location">
    <subcellularLocation>
        <location evidence="1">Cell outer membrane</location>
        <topology evidence="1">Multi-pass membrane protein</topology>
    </subcellularLocation>
</comment>
<keyword evidence="9" id="KW-0998">Cell outer membrane</keyword>
<dbReference type="InterPro" id="IPR050286">
    <property type="entry name" value="G_neg_Bact_CarbUptk_Porin"/>
</dbReference>
<evidence type="ECO:0000256" key="4">
    <source>
        <dbReference type="ARBA" id="ARBA00022452"/>
    </source>
</evidence>